<evidence type="ECO:0000313" key="4">
    <source>
        <dbReference type="Proteomes" id="UP000623107"/>
    </source>
</evidence>
<keyword evidence="4" id="KW-1185">Reference proteome</keyword>
<dbReference type="InterPro" id="IPR027417">
    <property type="entry name" value="P-loop_NTPase"/>
</dbReference>
<dbReference type="PANTHER" id="PTHR41259">
    <property type="entry name" value="DOUBLE-STRAND BREAK REPAIR RAD50 ATPASE, PUTATIVE-RELATED"/>
    <property type="match status" value="1"/>
</dbReference>
<feature type="domain" description="YhaN AAA" evidence="2">
    <location>
        <begin position="1"/>
        <end position="205"/>
    </location>
</feature>
<feature type="coiled-coil region" evidence="1">
    <location>
        <begin position="175"/>
        <end position="202"/>
    </location>
</feature>
<evidence type="ECO:0000313" key="3">
    <source>
        <dbReference type="EMBL" id="MBF0858736.1"/>
    </source>
</evidence>
<accession>A0ABR9Y4N9</accession>
<dbReference type="Proteomes" id="UP000623107">
    <property type="component" value="Unassembled WGS sequence"/>
</dbReference>
<reference evidence="3 4" key="2">
    <citation type="submission" date="2020-11" db="EMBL/GenBank/DDBJ databases">
        <title>Description of novel Gluconobacter species.</title>
        <authorList>
            <person name="Cleenwerck I."/>
            <person name="Cnockaert M."/>
            <person name="Borremans W."/>
            <person name="Wieme A.D."/>
            <person name="De Vuyst L."/>
            <person name="Vandamme P."/>
        </authorList>
    </citation>
    <scope>NUCLEOTIDE SEQUENCE [LARGE SCALE GENOMIC DNA]</scope>
    <source>
        <strain evidence="3 4">LMG 31484</strain>
    </source>
</reference>
<dbReference type="InterPro" id="IPR038734">
    <property type="entry name" value="YhaN_AAA"/>
</dbReference>
<reference evidence="4" key="1">
    <citation type="submission" date="2020-04" db="EMBL/GenBank/DDBJ databases">
        <title>Description of novel Gluconacetobacter.</title>
        <authorList>
            <person name="Sombolestani A."/>
        </authorList>
    </citation>
    <scope>NUCLEOTIDE SEQUENCE [LARGE SCALE GENOMIC DNA]</scope>
    <source>
        <strain evidence="4">LMG 31484</strain>
    </source>
</reference>
<sequence length="1136" mass="127488">MRFDRLDLFRYGGFQDATLTFPKGARDLHVIYGPNEAGKSTTLSAIRDFLFGFPHHISGDWMTAASLLRVGACLEQDGAIFEGIRRRGRNQTLYAADDKTALDDLLLRTWLGGLDAKGFEAAWALDHARLREGGEEMRRLKDDAGLQILAAGLGLEGVGKLASSLQDDVNSEWKYRSSKSALQQARTKLTELQKTLRNDTTTAKQLSISDKELSQSETEKTLCERAIQDLGVRRRNNSRRKMTSVPFQKLTDIETEIAQFSAWELSIQDCGRIEKILETLRRDEHAASIARQKIGAISEQIKSFGDSHPILVDHENIRALLAKGVLIERLEAAVGERRARMTRDGIWLEQFWARHGCEPGDLPALVALDDLDQRLQARVLLQTQKQDLRARLRETEQALEGLHPVIGSGTEEHSCAERLRLFRLELDEARSLGPVDERIDGLAQDVARQEDLTAAAYGALLPWSAKSEDRRGELTALAVPDLAALEQEIRLWTALEEQRRGALDEEQAAQTAAAQLAQQRRRLEEDGQAVSREQLLAARQERDRLWQDMEGQFQSGTCPASAMREAFGVLIQNADSLADRRHAHAEQSAQLATLVRQGEDLVLRADEARRRIVQTEAELDRRRIAWAALLETLGAPVLPPAQLQVWIARRQTALAAEDALQVARMQLETAKASRDEMSRRLGVFIKGCMSDRLAVQIRQAASLLERDEAEAQHHASQQAERVRLEKALTRDRAMLSELERSQAQWEEDWAVACHGCRYPGRAERVDLQDVREARTIQERLENERKEQDSEARDIAAFRNALGVFLQRYGQRDAAELEAFLTRELERERERQAVVQQKNALEAEIAQVDMQISALQAELMPVRSMLGIGPDDDLHTALSQARYRAGLCEKRDELREQIRQAGNGRPLEALLEEARGTDPAQLEQEFEAIEAETAALNARRSEVDERLFKARAALAELETARGVHETAEEIQETEAEIAERASRYVSLRLQQLMLSRLVEQGRQKAHGPLLSRAGDLFSRLTLGRYAGLATEDEGSNGLVLAGSRPGNTALVPVHAMSEGTRDQLYLALRLASVEQALDRGIRLPFLADDLFVTFDEERTAAGLKILAEISEKTQVLFFTHHGYILNQSKQIACITEL</sequence>
<comment type="caution">
    <text evidence="3">The sequence shown here is derived from an EMBL/GenBank/DDBJ whole genome shotgun (WGS) entry which is preliminary data.</text>
</comment>
<feature type="coiled-coil region" evidence="1">
    <location>
        <begin position="506"/>
        <end position="533"/>
    </location>
</feature>
<dbReference type="SUPFAM" id="SSF52540">
    <property type="entry name" value="P-loop containing nucleoside triphosphate hydrolases"/>
    <property type="match status" value="1"/>
</dbReference>
<organism evidence="3 4">
    <name type="scientific">Gluconobacter vitians</name>
    <dbReference type="NCBI Taxonomy" id="2728102"/>
    <lineage>
        <taxon>Bacteria</taxon>
        <taxon>Pseudomonadati</taxon>
        <taxon>Pseudomonadota</taxon>
        <taxon>Alphaproteobacteria</taxon>
        <taxon>Acetobacterales</taxon>
        <taxon>Acetobacteraceae</taxon>
        <taxon>Gluconobacter</taxon>
    </lineage>
</organism>
<dbReference type="RefSeq" id="WP_194259420.1">
    <property type="nucleotide sequence ID" value="NZ_JABCQG010000005.1"/>
</dbReference>
<dbReference type="EMBL" id="JABCQG010000005">
    <property type="protein sequence ID" value="MBF0858736.1"/>
    <property type="molecule type" value="Genomic_DNA"/>
</dbReference>
<dbReference type="PANTHER" id="PTHR41259:SF1">
    <property type="entry name" value="DOUBLE-STRAND BREAK REPAIR RAD50 ATPASE, PUTATIVE-RELATED"/>
    <property type="match status" value="1"/>
</dbReference>
<feature type="coiled-coil region" evidence="1">
    <location>
        <begin position="830"/>
        <end position="857"/>
    </location>
</feature>
<dbReference type="Gene3D" id="3.40.50.300">
    <property type="entry name" value="P-loop containing nucleotide triphosphate hydrolases"/>
    <property type="match status" value="2"/>
</dbReference>
<name>A0ABR9Y4N9_9PROT</name>
<gene>
    <name evidence="3" type="ORF">HKD24_05850</name>
</gene>
<dbReference type="Pfam" id="PF13514">
    <property type="entry name" value="AAA_27"/>
    <property type="match status" value="1"/>
</dbReference>
<evidence type="ECO:0000256" key="1">
    <source>
        <dbReference type="SAM" id="Coils"/>
    </source>
</evidence>
<protein>
    <submittedName>
        <fullName evidence="3">AAA family ATPase</fullName>
    </submittedName>
</protein>
<evidence type="ECO:0000259" key="2">
    <source>
        <dbReference type="Pfam" id="PF13514"/>
    </source>
</evidence>
<keyword evidence="1" id="KW-0175">Coiled coil</keyword>
<proteinExistence type="predicted"/>